<dbReference type="InterPro" id="IPR022928">
    <property type="entry name" value="RNA_2'-PTrans_KptA"/>
</dbReference>
<dbReference type="AlphaFoldDB" id="A0A7T3RCZ7"/>
<dbReference type="InterPro" id="IPR002745">
    <property type="entry name" value="Ptrans_KptA/Tpt1"/>
</dbReference>
<comment type="similarity">
    <text evidence="1 5">Belongs to the KptA/TPT1 family.</text>
</comment>
<reference evidence="6 7" key="1">
    <citation type="submission" date="2020-11" db="EMBL/GenBank/DDBJ databases">
        <title>Treponema Peruensis nv. sp., first commensal Treponema isolated from human feces.</title>
        <authorList>
            <person name="Belkhou C."/>
            <person name="Raes J."/>
        </authorList>
    </citation>
    <scope>NUCLEOTIDE SEQUENCE [LARGE SCALE GENOMIC DNA]</scope>
    <source>
        <strain evidence="6 7">RCC2812</strain>
    </source>
</reference>
<dbReference type="Proteomes" id="UP000595224">
    <property type="component" value="Chromosome"/>
</dbReference>
<sequence length="180" mass="20887">MDYINLSKEISYALRHAPWKYELEIDEAGFVQISQLLSSINEEEKYPKEIELPDILYVMKISDKKRLEIVGEKIRALYGHSIPMHIKKEESIPPVILYHGTAKRFLPSIKEKGLLPMNRQYVHLSTDIETATTVGKRRDKEPVILKIDVKSALKEGIKFYIGNEKVWLCDRIPPELVKLN</sequence>
<dbReference type="Gene3D" id="1.10.10.970">
    <property type="entry name" value="RNA 2'-phosphotransferase, Tpt1/KptA family, N-terminal domain"/>
    <property type="match status" value="1"/>
</dbReference>
<dbReference type="RefSeq" id="WP_230402660.1">
    <property type="nucleotide sequence ID" value="NZ_CBCSHE010000022.1"/>
</dbReference>
<evidence type="ECO:0000256" key="3">
    <source>
        <dbReference type="ARBA" id="ARBA00023027"/>
    </source>
</evidence>
<dbReference type="PANTHER" id="PTHR12684">
    <property type="entry name" value="PUTATIVE PHOSPHOTRANSFERASE"/>
    <property type="match status" value="1"/>
</dbReference>
<dbReference type="EMBL" id="CP064936">
    <property type="protein sequence ID" value="QQA00844.1"/>
    <property type="molecule type" value="Genomic_DNA"/>
</dbReference>
<evidence type="ECO:0000256" key="2">
    <source>
        <dbReference type="ARBA" id="ARBA00022679"/>
    </source>
</evidence>
<comment type="function">
    <text evidence="4 5">Removes the 2'-phosphate from RNA via an intermediate in which the phosphate is ADP-ribosylated by NAD followed by a presumed transesterification to release the RNA and generate ADP-ribose 1''-2''-cyclic phosphate (APPR&gt;P). May function as an ADP-ribosylase.</text>
</comment>
<keyword evidence="7" id="KW-1185">Reference proteome</keyword>
<dbReference type="GO" id="GO:0006388">
    <property type="term" value="P:tRNA splicing, via endonucleolytic cleavage and ligation"/>
    <property type="evidence" value="ECO:0007669"/>
    <property type="project" value="UniProtKB-UniRule"/>
</dbReference>
<proteinExistence type="inferred from homology"/>
<evidence type="ECO:0000256" key="5">
    <source>
        <dbReference type="HAMAP-Rule" id="MF_00299"/>
    </source>
</evidence>
<evidence type="ECO:0000313" key="7">
    <source>
        <dbReference type="Proteomes" id="UP000595224"/>
    </source>
</evidence>
<dbReference type="InterPro" id="IPR042081">
    <property type="entry name" value="RNA_2'-PTrans_C"/>
</dbReference>
<dbReference type="Pfam" id="PF01885">
    <property type="entry name" value="PTS_2-RNA"/>
    <property type="match status" value="1"/>
</dbReference>
<keyword evidence="3 5" id="KW-0520">NAD</keyword>
<evidence type="ECO:0000256" key="4">
    <source>
        <dbReference type="ARBA" id="ARBA00025212"/>
    </source>
</evidence>
<organism evidence="6 7">
    <name type="scientific">Treponema peruense</name>
    <dbReference type="NCBI Taxonomy" id="2787628"/>
    <lineage>
        <taxon>Bacteria</taxon>
        <taxon>Pseudomonadati</taxon>
        <taxon>Spirochaetota</taxon>
        <taxon>Spirochaetia</taxon>
        <taxon>Spirochaetales</taxon>
        <taxon>Treponemataceae</taxon>
        <taxon>Treponema</taxon>
    </lineage>
</organism>
<keyword evidence="2 5" id="KW-0808">Transferase</keyword>
<gene>
    <name evidence="5" type="primary">kptA</name>
    <name evidence="6" type="ORF">IWA51_11400</name>
</gene>
<evidence type="ECO:0000256" key="1">
    <source>
        <dbReference type="ARBA" id="ARBA00009836"/>
    </source>
</evidence>
<dbReference type="KEGG" id="tper:IWA51_11400"/>
<dbReference type="GO" id="GO:0000215">
    <property type="term" value="F:tRNA 2'-phosphotransferase activity"/>
    <property type="evidence" value="ECO:0007669"/>
    <property type="project" value="TreeGrafter"/>
</dbReference>
<protein>
    <recommendedName>
        <fullName evidence="5">Probable RNA 2'-phosphotransferase</fullName>
        <ecNumber evidence="5">2.7.1.-</ecNumber>
    </recommendedName>
</protein>
<name>A0A7T3RCZ7_9SPIR</name>
<dbReference type="Gene3D" id="3.20.170.30">
    <property type="match status" value="1"/>
</dbReference>
<accession>A0A7T3RCZ7</accession>
<dbReference type="InterPro" id="IPR042080">
    <property type="entry name" value="RNA_2'-PTrans_N"/>
</dbReference>
<dbReference type="GO" id="GO:0003950">
    <property type="term" value="F:NAD+ poly-ADP-ribosyltransferase activity"/>
    <property type="evidence" value="ECO:0007669"/>
    <property type="project" value="InterPro"/>
</dbReference>
<dbReference type="HAMAP" id="MF_00299">
    <property type="entry name" value="KptA"/>
    <property type="match status" value="1"/>
</dbReference>
<dbReference type="EC" id="2.7.1.-" evidence="5"/>
<dbReference type="SUPFAM" id="SSF56399">
    <property type="entry name" value="ADP-ribosylation"/>
    <property type="match status" value="1"/>
</dbReference>
<dbReference type="PANTHER" id="PTHR12684:SF2">
    <property type="entry name" value="TRNA 2'-PHOSPHOTRANSFERASE 1"/>
    <property type="match status" value="1"/>
</dbReference>
<evidence type="ECO:0000313" key="6">
    <source>
        <dbReference type="EMBL" id="QQA00844.1"/>
    </source>
</evidence>